<proteinExistence type="predicted"/>
<dbReference type="SUPFAM" id="SSF90209">
    <property type="entry name" value="Ran binding protein zinc finger-like"/>
    <property type="match status" value="3"/>
</dbReference>
<dbReference type="Proteomes" id="UP001642487">
    <property type="component" value="Chromosome 1"/>
</dbReference>
<evidence type="ECO:0000256" key="2">
    <source>
        <dbReference type="ARBA" id="ARBA00022771"/>
    </source>
</evidence>
<dbReference type="InterPro" id="IPR036443">
    <property type="entry name" value="Znf_RanBP2_sf"/>
</dbReference>
<evidence type="ECO:0000256" key="4">
    <source>
        <dbReference type="PROSITE-ProRule" id="PRU00322"/>
    </source>
</evidence>
<dbReference type="PANTHER" id="PTHR23111">
    <property type="entry name" value="ZINC FINGER PROTEIN"/>
    <property type="match status" value="1"/>
</dbReference>
<keyword evidence="7" id="KW-1185">Reference proteome</keyword>
<name>A0ABP0XV50_9ROSI</name>
<keyword evidence="2 4" id="KW-0863">Zinc-finger</keyword>
<evidence type="ECO:0000313" key="6">
    <source>
        <dbReference type="EMBL" id="CAK9310417.1"/>
    </source>
</evidence>
<keyword evidence="3" id="KW-0862">Zinc</keyword>
<dbReference type="EMBL" id="OZ021735">
    <property type="protein sequence ID" value="CAK9310417.1"/>
    <property type="molecule type" value="Genomic_DNA"/>
</dbReference>
<sequence>MNRPGDWNCRSCQHLNFQRREWCQRCGEFKLGAELGVFGGRGRAIPSSYGGVANSPGSDVRPGDWYCGVGNCGTHNFANRSSCFKCGAFKDESAAAAGGGGFDIDVTCRGFRSFGFGSSNASRGASSWMSGDWICSRLGCNVHNFASRMECFRCNAPRDSF</sequence>
<dbReference type="SMART" id="SM00547">
    <property type="entry name" value="ZnF_RBZ"/>
    <property type="match status" value="3"/>
</dbReference>
<gene>
    <name evidence="6" type="ORF">CITCOLO1_LOCUS2040</name>
</gene>
<reference evidence="6 7" key="1">
    <citation type="submission" date="2024-03" db="EMBL/GenBank/DDBJ databases">
        <authorList>
            <person name="Gkanogiannis A."/>
            <person name="Becerra Lopez-Lavalle L."/>
        </authorList>
    </citation>
    <scope>NUCLEOTIDE SEQUENCE [LARGE SCALE GENOMIC DNA]</scope>
</reference>
<evidence type="ECO:0000313" key="7">
    <source>
        <dbReference type="Proteomes" id="UP001642487"/>
    </source>
</evidence>
<dbReference type="PROSITE" id="PS01358">
    <property type="entry name" value="ZF_RANBP2_1"/>
    <property type="match status" value="3"/>
</dbReference>
<dbReference type="PROSITE" id="PS50199">
    <property type="entry name" value="ZF_RANBP2_2"/>
    <property type="match status" value="3"/>
</dbReference>
<dbReference type="Pfam" id="PF00641">
    <property type="entry name" value="Zn_ribbon_RanBP"/>
    <property type="match status" value="2"/>
</dbReference>
<feature type="domain" description="RanBP2-type" evidence="5">
    <location>
        <begin position="129"/>
        <end position="160"/>
    </location>
</feature>
<evidence type="ECO:0000259" key="5">
    <source>
        <dbReference type="PROSITE" id="PS50199"/>
    </source>
</evidence>
<protein>
    <recommendedName>
        <fullName evidence="5">RanBP2-type domain-containing protein</fullName>
    </recommendedName>
</protein>
<dbReference type="InterPro" id="IPR001876">
    <property type="entry name" value="Znf_RanBP2"/>
</dbReference>
<dbReference type="PANTHER" id="PTHR23111:SF104">
    <property type="entry name" value="RANBP2-TYPE DOMAIN-CONTAINING PROTEIN"/>
    <property type="match status" value="1"/>
</dbReference>
<dbReference type="Gene3D" id="4.10.1060.10">
    <property type="entry name" value="Zinc finger, RanBP2-type"/>
    <property type="match status" value="3"/>
</dbReference>
<keyword evidence="1" id="KW-0479">Metal-binding</keyword>
<evidence type="ECO:0000256" key="1">
    <source>
        <dbReference type="ARBA" id="ARBA00022723"/>
    </source>
</evidence>
<evidence type="ECO:0000256" key="3">
    <source>
        <dbReference type="ARBA" id="ARBA00022833"/>
    </source>
</evidence>
<feature type="domain" description="RanBP2-type" evidence="5">
    <location>
        <begin position="61"/>
        <end position="92"/>
    </location>
</feature>
<organism evidence="6 7">
    <name type="scientific">Citrullus colocynthis</name>
    <name type="common">colocynth</name>
    <dbReference type="NCBI Taxonomy" id="252529"/>
    <lineage>
        <taxon>Eukaryota</taxon>
        <taxon>Viridiplantae</taxon>
        <taxon>Streptophyta</taxon>
        <taxon>Embryophyta</taxon>
        <taxon>Tracheophyta</taxon>
        <taxon>Spermatophyta</taxon>
        <taxon>Magnoliopsida</taxon>
        <taxon>eudicotyledons</taxon>
        <taxon>Gunneridae</taxon>
        <taxon>Pentapetalae</taxon>
        <taxon>rosids</taxon>
        <taxon>fabids</taxon>
        <taxon>Cucurbitales</taxon>
        <taxon>Cucurbitaceae</taxon>
        <taxon>Benincaseae</taxon>
        <taxon>Citrullus</taxon>
    </lineage>
</organism>
<feature type="domain" description="RanBP2-type" evidence="5">
    <location>
        <begin position="3"/>
        <end position="32"/>
    </location>
</feature>
<accession>A0ABP0XV50</accession>